<organism evidence="2 3">
    <name type="scientific">Rhizosaccharibacter radicis</name>
    <dbReference type="NCBI Taxonomy" id="2782605"/>
    <lineage>
        <taxon>Bacteria</taxon>
        <taxon>Pseudomonadati</taxon>
        <taxon>Pseudomonadota</taxon>
        <taxon>Alphaproteobacteria</taxon>
        <taxon>Acetobacterales</taxon>
        <taxon>Acetobacteraceae</taxon>
        <taxon>Rhizosaccharibacter</taxon>
    </lineage>
</organism>
<gene>
    <name evidence="2" type="ORF">NFI88_11980</name>
</gene>
<dbReference type="Gene3D" id="3.40.50.1820">
    <property type="entry name" value="alpha/beta hydrolase"/>
    <property type="match status" value="1"/>
</dbReference>
<accession>A0ABT1VZ00</accession>
<dbReference type="GO" id="GO:0016787">
    <property type="term" value="F:hydrolase activity"/>
    <property type="evidence" value="ECO:0007669"/>
    <property type="project" value="UniProtKB-KW"/>
</dbReference>
<dbReference type="PANTHER" id="PTHR43798:SF33">
    <property type="entry name" value="HYDROLASE, PUTATIVE (AFU_ORTHOLOGUE AFUA_2G14860)-RELATED"/>
    <property type="match status" value="1"/>
</dbReference>
<dbReference type="InterPro" id="IPR029058">
    <property type="entry name" value="AB_hydrolase_fold"/>
</dbReference>
<keyword evidence="2" id="KW-0378">Hydrolase</keyword>
<dbReference type="Proteomes" id="UP001524547">
    <property type="component" value="Unassembled WGS sequence"/>
</dbReference>
<reference evidence="2 3" key="1">
    <citation type="submission" date="2022-06" db="EMBL/GenBank/DDBJ databases">
        <title>Rhizosaccharibacter gen. nov. sp. nov. KSS12, endophytic bacteria isolated from sugarcane.</title>
        <authorList>
            <person name="Pitiwittayakul N."/>
        </authorList>
    </citation>
    <scope>NUCLEOTIDE SEQUENCE [LARGE SCALE GENOMIC DNA]</scope>
    <source>
        <strain evidence="2 3">KSS12</strain>
    </source>
</reference>
<proteinExistence type="predicted"/>
<sequence length="294" mass="33056">MKFCRTGLLDIAYLEGGPPDGPPVLLLHGWPDDPHGLAEVAAGLQHRGYRTIAPWLRGFGSTRFLSDTTLRDGRSLVLAQDALDLLDRLGIGRCSVIGHDWGGRAAYNLAAIAPGRLVSITVLAIGYAPNCRFIMPGFEQARRWWYQWYMMSDGGAQRVRDDPVGFARLQWDSWSPPHWYDEPSFRRAAESFANPDWAAITLHGYRSRWLPEPVDPRYDEVARRVSAVSRLRVPTLMIQGGEDRCDPPSESERDARWFDGRHERVVLPRVGHFPGREAAPDVVDAFVAFHDKAG</sequence>
<dbReference type="InterPro" id="IPR000639">
    <property type="entry name" value="Epox_hydrolase-like"/>
</dbReference>
<dbReference type="SUPFAM" id="SSF53474">
    <property type="entry name" value="alpha/beta-Hydrolases"/>
    <property type="match status" value="1"/>
</dbReference>
<dbReference type="InterPro" id="IPR000073">
    <property type="entry name" value="AB_hydrolase_1"/>
</dbReference>
<dbReference type="PANTHER" id="PTHR43798">
    <property type="entry name" value="MONOACYLGLYCEROL LIPASE"/>
    <property type="match status" value="1"/>
</dbReference>
<dbReference type="InterPro" id="IPR050266">
    <property type="entry name" value="AB_hydrolase_sf"/>
</dbReference>
<keyword evidence="3" id="KW-1185">Reference proteome</keyword>
<dbReference type="Pfam" id="PF00561">
    <property type="entry name" value="Abhydrolase_1"/>
    <property type="match status" value="1"/>
</dbReference>
<evidence type="ECO:0000313" key="2">
    <source>
        <dbReference type="EMBL" id="MCQ8241555.1"/>
    </source>
</evidence>
<dbReference type="PRINTS" id="PR00412">
    <property type="entry name" value="EPOXHYDRLASE"/>
</dbReference>
<evidence type="ECO:0000313" key="3">
    <source>
        <dbReference type="Proteomes" id="UP001524547"/>
    </source>
</evidence>
<protein>
    <submittedName>
        <fullName evidence="2">Alpha/beta hydrolase</fullName>
    </submittedName>
</protein>
<feature type="domain" description="AB hydrolase-1" evidence="1">
    <location>
        <begin position="22"/>
        <end position="274"/>
    </location>
</feature>
<name>A0ABT1VZ00_9PROT</name>
<evidence type="ECO:0000259" key="1">
    <source>
        <dbReference type="Pfam" id="PF00561"/>
    </source>
</evidence>
<dbReference type="EMBL" id="JAMZEJ010000007">
    <property type="protein sequence ID" value="MCQ8241555.1"/>
    <property type="molecule type" value="Genomic_DNA"/>
</dbReference>
<dbReference type="RefSeq" id="WP_422920303.1">
    <property type="nucleotide sequence ID" value="NZ_JAMZEJ010000007.1"/>
</dbReference>
<comment type="caution">
    <text evidence="2">The sequence shown here is derived from an EMBL/GenBank/DDBJ whole genome shotgun (WGS) entry which is preliminary data.</text>
</comment>